<keyword evidence="1" id="KW-1133">Transmembrane helix</keyword>
<protein>
    <submittedName>
        <fullName evidence="3">Glycosyltransferase family 2 protein</fullName>
    </submittedName>
</protein>
<name>A0ABR7MTY2_9FIRM</name>
<keyword evidence="1" id="KW-0472">Membrane</keyword>
<keyword evidence="4" id="KW-1185">Reference proteome</keyword>
<dbReference type="Proteomes" id="UP000637513">
    <property type="component" value="Unassembled WGS sequence"/>
</dbReference>
<dbReference type="PANTHER" id="PTHR48090">
    <property type="entry name" value="UNDECAPRENYL-PHOSPHATE 4-DEOXY-4-FORMAMIDO-L-ARABINOSE TRANSFERASE-RELATED"/>
    <property type="match status" value="1"/>
</dbReference>
<evidence type="ECO:0000313" key="3">
    <source>
        <dbReference type="EMBL" id="MBC8557188.1"/>
    </source>
</evidence>
<dbReference type="InterPro" id="IPR050256">
    <property type="entry name" value="Glycosyltransferase_2"/>
</dbReference>
<comment type="caution">
    <text evidence="3">The sequence shown here is derived from an EMBL/GenBank/DDBJ whole genome shotgun (WGS) entry which is preliminary data.</text>
</comment>
<feature type="transmembrane region" description="Helical" evidence="1">
    <location>
        <begin position="220"/>
        <end position="241"/>
    </location>
</feature>
<evidence type="ECO:0000256" key="1">
    <source>
        <dbReference type="SAM" id="Phobius"/>
    </source>
</evidence>
<sequence>MKKENTNKELLIIIPAYNEEASISGFLSKLLADESHTYADILVINDASTDNTLSIVQELNIPVISHPYNLGYGTALQTGYKYAVINGYQYIIQIDSDGQHDVCNIQRIYELLTSKEKPDLVIGSRFLKGSQSFPISLTKKIAIAFFSIVIRLTSRQKITDPTSGLQGLNRKVFGYYARFGNFDNSYPDANMLVQMTLLGYRVQECPAIMHRREAGKSMHFGIIEPILYMFIMVFSTLNVFIRHKWHLLAKPTTLPEKTENVKPTKGGIKH</sequence>
<dbReference type="EMBL" id="JACRSW010000027">
    <property type="protein sequence ID" value="MBC8557188.1"/>
    <property type="molecule type" value="Genomic_DNA"/>
</dbReference>
<keyword evidence="1" id="KW-0812">Transmembrane</keyword>
<dbReference type="RefSeq" id="WP_249304187.1">
    <property type="nucleotide sequence ID" value="NZ_JACRSW010000027.1"/>
</dbReference>
<reference evidence="3 4" key="1">
    <citation type="submission" date="2020-08" db="EMBL/GenBank/DDBJ databases">
        <title>Genome public.</title>
        <authorList>
            <person name="Liu C."/>
            <person name="Sun Q."/>
        </authorList>
    </citation>
    <scope>NUCLEOTIDE SEQUENCE [LARGE SCALE GENOMIC DNA]</scope>
    <source>
        <strain evidence="3 4">BX3</strain>
    </source>
</reference>
<dbReference type="InterPro" id="IPR029044">
    <property type="entry name" value="Nucleotide-diphossugar_trans"/>
</dbReference>
<dbReference type="InterPro" id="IPR001173">
    <property type="entry name" value="Glyco_trans_2-like"/>
</dbReference>
<proteinExistence type="predicted"/>
<dbReference type="CDD" id="cd04179">
    <property type="entry name" value="DPM_DPG-synthase_like"/>
    <property type="match status" value="1"/>
</dbReference>
<dbReference type="Gene3D" id="3.90.550.10">
    <property type="entry name" value="Spore Coat Polysaccharide Biosynthesis Protein SpsA, Chain A"/>
    <property type="match status" value="1"/>
</dbReference>
<dbReference type="Pfam" id="PF00535">
    <property type="entry name" value="Glycos_transf_2"/>
    <property type="match status" value="1"/>
</dbReference>
<feature type="domain" description="Glycosyltransferase 2-like" evidence="2">
    <location>
        <begin position="12"/>
        <end position="173"/>
    </location>
</feature>
<evidence type="ECO:0000259" key="2">
    <source>
        <dbReference type="Pfam" id="PF00535"/>
    </source>
</evidence>
<accession>A0ABR7MTY2</accession>
<evidence type="ECO:0000313" key="4">
    <source>
        <dbReference type="Proteomes" id="UP000637513"/>
    </source>
</evidence>
<gene>
    <name evidence="3" type="ORF">H8700_05660</name>
</gene>
<organism evidence="3 4">
    <name type="scientific">Jutongia hominis</name>
    <dbReference type="NCBI Taxonomy" id="2763664"/>
    <lineage>
        <taxon>Bacteria</taxon>
        <taxon>Bacillati</taxon>
        <taxon>Bacillota</taxon>
        <taxon>Clostridia</taxon>
        <taxon>Lachnospirales</taxon>
        <taxon>Lachnospiraceae</taxon>
        <taxon>Jutongia</taxon>
    </lineage>
</organism>
<dbReference type="SUPFAM" id="SSF53448">
    <property type="entry name" value="Nucleotide-diphospho-sugar transferases"/>
    <property type="match status" value="1"/>
</dbReference>